<dbReference type="InterPro" id="IPR036388">
    <property type="entry name" value="WH-like_DNA-bd_sf"/>
</dbReference>
<gene>
    <name evidence="2" type="ORF">ACFOYY_31635</name>
</gene>
<dbReference type="EMBL" id="JBHSBC010000037">
    <property type="protein sequence ID" value="MFC3984717.1"/>
    <property type="molecule type" value="Genomic_DNA"/>
</dbReference>
<dbReference type="InterPro" id="IPR016032">
    <property type="entry name" value="Sig_transdc_resp-reg_C-effctor"/>
</dbReference>
<proteinExistence type="predicted"/>
<dbReference type="RefSeq" id="WP_386194718.1">
    <property type="nucleotide sequence ID" value="NZ_JBHSBC010000037.1"/>
</dbReference>
<dbReference type="SUPFAM" id="SSF46894">
    <property type="entry name" value="C-terminal effector domain of the bipartite response regulators"/>
    <property type="match status" value="1"/>
</dbReference>
<dbReference type="InterPro" id="IPR000792">
    <property type="entry name" value="Tscrpt_reg_LuxR_C"/>
</dbReference>
<name>A0ABV8F7R6_9ACTN</name>
<dbReference type="PRINTS" id="PR00038">
    <property type="entry name" value="HTHLUXR"/>
</dbReference>
<feature type="domain" description="HTH luxR-type" evidence="1">
    <location>
        <begin position="12"/>
        <end position="69"/>
    </location>
</feature>
<dbReference type="Gene3D" id="1.10.10.10">
    <property type="entry name" value="Winged helix-like DNA-binding domain superfamily/Winged helix DNA-binding domain"/>
    <property type="match status" value="1"/>
</dbReference>
<dbReference type="SMART" id="SM00421">
    <property type="entry name" value="HTH_LUXR"/>
    <property type="match status" value="1"/>
</dbReference>
<comment type="caution">
    <text evidence="2">The sequence shown here is derived from an EMBL/GenBank/DDBJ whole genome shotgun (WGS) entry which is preliminary data.</text>
</comment>
<reference evidence="3" key="1">
    <citation type="journal article" date="2019" name="Int. J. Syst. Evol. Microbiol.">
        <title>The Global Catalogue of Microorganisms (GCM) 10K type strain sequencing project: providing services to taxonomists for standard genome sequencing and annotation.</title>
        <authorList>
            <consortium name="The Broad Institute Genomics Platform"/>
            <consortium name="The Broad Institute Genome Sequencing Center for Infectious Disease"/>
            <person name="Wu L."/>
            <person name="Ma J."/>
        </authorList>
    </citation>
    <scope>NUCLEOTIDE SEQUENCE [LARGE SCALE GENOMIC DNA]</scope>
    <source>
        <strain evidence="3">TBRC 7912</strain>
    </source>
</reference>
<organism evidence="2 3">
    <name type="scientific">Streptosporangium jomthongense</name>
    <dbReference type="NCBI Taxonomy" id="1193683"/>
    <lineage>
        <taxon>Bacteria</taxon>
        <taxon>Bacillati</taxon>
        <taxon>Actinomycetota</taxon>
        <taxon>Actinomycetes</taxon>
        <taxon>Streptosporangiales</taxon>
        <taxon>Streptosporangiaceae</taxon>
        <taxon>Streptosporangium</taxon>
    </lineage>
</organism>
<evidence type="ECO:0000313" key="3">
    <source>
        <dbReference type="Proteomes" id="UP001595698"/>
    </source>
</evidence>
<dbReference type="Proteomes" id="UP001595698">
    <property type="component" value="Unassembled WGS sequence"/>
</dbReference>
<keyword evidence="3" id="KW-1185">Reference proteome</keyword>
<protein>
    <submittedName>
        <fullName evidence="2">Helix-turn-helix transcriptional regulator</fullName>
    </submittedName>
</protein>
<sequence>MTTVWLDARLPVDQLSRAEHRVAVLAARGDTDQQVSKKLYVTTSTVERRLTKTYRELGAGSRTDPSFELECLPMPSMSSGGYGLPAGREGGAVVDHDGERVVILAFGGGDPSRVCIRGRTAAGPEVRVNLRANVCVLLAWAILGSNQ</sequence>
<accession>A0ABV8F7R6</accession>
<evidence type="ECO:0000313" key="2">
    <source>
        <dbReference type="EMBL" id="MFC3984717.1"/>
    </source>
</evidence>
<evidence type="ECO:0000259" key="1">
    <source>
        <dbReference type="SMART" id="SM00421"/>
    </source>
</evidence>